<dbReference type="NCBIfam" id="TIGR01844">
    <property type="entry name" value="type_I_sec_TolC"/>
    <property type="match status" value="1"/>
</dbReference>
<evidence type="ECO:0000256" key="3">
    <source>
        <dbReference type="ARBA" id="ARBA00022448"/>
    </source>
</evidence>
<evidence type="ECO:0000259" key="8">
    <source>
        <dbReference type="PROSITE" id="PS51724"/>
    </source>
</evidence>
<keyword evidence="7" id="KW-0998">Cell outer membrane</keyword>
<proteinExistence type="inferred from homology"/>
<dbReference type="Pfam" id="PF02321">
    <property type="entry name" value="OEP"/>
    <property type="match status" value="2"/>
</dbReference>
<evidence type="ECO:0000256" key="5">
    <source>
        <dbReference type="ARBA" id="ARBA00022692"/>
    </source>
</evidence>
<dbReference type="GO" id="GO:0015562">
    <property type="term" value="F:efflux transmembrane transporter activity"/>
    <property type="evidence" value="ECO:0007669"/>
    <property type="project" value="InterPro"/>
</dbReference>
<dbReference type="Gene3D" id="1.20.1600.10">
    <property type="entry name" value="Outer membrane efflux proteins (OEP)"/>
    <property type="match status" value="1"/>
</dbReference>
<dbReference type="RefSeq" id="WP_169947713.1">
    <property type="nucleotide sequence ID" value="NZ_CP053015.1"/>
</dbReference>
<comment type="similarity">
    <text evidence="2">Belongs to the outer membrane factor (OMF) (TC 1.B.17) family.</text>
</comment>
<dbReference type="InterPro" id="IPR010130">
    <property type="entry name" value="T1SS_OMP_TolC"/>
</dbReference>
<evidence type="ECO:0000313" key="10">
    <source>
        <dbReference type="Proteomes" id="UP000503018"/>
    </source>
</evidence>
<dbReference type="EMBL" id="CP053015">
    <property type="protein sequence ID" value="QJQ33445.1"/>
    <property type="molecule type" value="Genomic_DNA"/>
</dbReference>
<dbReference type="GO" id="GO:0042834">
    <property type="term" value="F:peptidoglycan binding"/>
    <property type="evidence" value="ECO:0007669"/>
    <property type="project" value="InterPro"/>
</dbReference>
<organism evidence="9 10">
    <name type="scientific">Sphingomonas lacunae</name>
    <dbReference type="NCBI Taxonomy" id="2698828"/>
    <lineage>
        <taxon>Bacteria</taxon>
        <taxon>Pseudomonadati</taxon>
        <taxon>Pseudomonadota</taxon>
        <taxon>Alphaproteobacteria</taxon>
        <taxon>Sphingomonadales</taxon>
        <taxon>Sphingomonadaceae</taxon>
        <taxon>Sphingomonas</taxon>
    </lineage>
</organism>
<keyword evidence="4" id="KW-1134">Transmembrane beta strand</keyword>
<protein>
    <submittedName>
        <fullName evidence="9">TolC family outer membrane protein</fullName>
    </submittedName>
</protein>
<dbReference type="SUPFAM" id="SSF56954">
    <property type="entry name" value="Outer membrane efflux proteins (OEP)"/>
    <property type="match status" value="1"/>
</dbReference>
<feature type="domain" description="SPOR" evidence="8">
    <location>
        <begin position="502"/>
        <end position="586"/>
    </location>
</feature>
<dbReference type="AlphaFoldDB" id="A0A6M4AWN0"/>
<dbReference type="PROSITE" id="PS51724">
    <property type="entry name" value="SPOR"/>
    <property type="match status" value="1"/>
</dbReference>
<dbReference type="Proteomes" id="UP000503018">
    <property type="component" value="Chromosome"/>
</dbReference>
<dbReference type="GO" id="GO:1990281">
    <property type="term" value="C:efflux pump complex"/>
    <property type="evidence" value="ECO:0007669"/>
    <property type="project" value="TreeGrafter"/>
</dbReference>
<sequence>MAVWALTTSVPGHAQSLPEALQQAYARSEQVASAEAEHDADQQGIVISRAEGLPTVGTSVELNETLAGRDTRSGLVSVQGRLSVPLYQGGSVRHSVNAARSRADASSIAVAAAESEVFTSVVAAYANVIRDRRIVELSQTNLQSLTTTLEATRARYRARDLTRTDVAQSDARVALARGELESAQARLQGSIEELRRLTGIAPDTLAPLPEISNLPATAEMAVAVAREENPQLISARSILEARRHEVRAARGQGLPRVSAVVNGNYSDGQPLVATQPESRFGATVGVSMNMSLFQGGRVPAQVRQANARENQAELDVQGLERTLTARARSEFANWQAARAVVVASEQAVEASRQALSGVRAESDVGTRTILDILNAEQELRNAQVQLVTAQRDAYVAAFSLLATMGKAQARNLGIERRNTAIDLTVAADQPDEATLPVPAEYEGLTEGQAALASTTASMEPLALHAAAPVSTSITVASPPQIQPVVPPPSRTRPNQPGFDPTAIRPNHWVIQLAAHTSLSGARSEWVQRRSIVNRMAPDAVPLVASANSPRSVFRLAVGAFAEFTTAETLCHDLRTEGVACIVRRFSTLGTVEWFDGTTSSNTER</sequence>
<evidence type="ECO:0000256" key="6">
    <source>
        <dbReference type="ARBA" id="ARBA00023136"/>
    </source>
</evidence>
<dbReference type="PANTHER" id="PTHR30026">
    <property type="entry name" value="OUTER MEMBRANE PROTEIN TOLC"/>
    <property type="match status" value="1"/>
</dbReference>
<accession>A0A6M4AWN0</accession>
<keyword evidence="6" id="KW-0472">Membrane</keyword>
<evidence type="ECO:0000256" key="1">
    <source>
        <dbReference type="ARBA" id="ARBA00004442"/>
    </source>
</evidence>
<evidence type="ECO:0000256" key="2">
    <source>
        <dbReference type="ARBA" id="ARBA00007613"/>
    </source>
</evidence>
<dbReference type="GO" id="GO:0009279">
    <property type="term" value="C:cell outer membrane"/>
    <property type="evidence" value="ECO:0007669"/>
    <property type="project" value="UniProtKB-SubCell"/>
</dbReference>
<evidence type="ECO:0000256" key="4">
    <source>
        <dbReference type="ARBA" id="ARBA00022452"/>
    </source>
</evidence>
<evidence type="ECO:0000313" key="9">
    <source>
        <dbReference type="EMBL" id="QJQ33445.1"/>
    </source>
</evidence>
<dbReference type="InterPro" id="IPR051906">
    <property type="entry name" value="TolC-like"/>
</dbReference>
<name>A0A6M4AWN0_9SPHN</name>
<dbReference type="GO" id="GO:0015288">
    <property type="term" value="F:porin activity"/>
    <property type="evidence" value="ECO:0007669"/>
    <property type="project" value="TreeGrafter"/>
</dbReference>
<dbReference type="KEGG" id="slan:GV829_14225"/>
<dbReference type="InterPro" id="IPR003423">
    <property type="entry name" value="OMP_efflux"/>
</dbReference>
<dbReference type="PANTHER" id="PTHR30026:SF20">
    <property type="entry name" value="OUTER MEMBRANE PROTEIN TOLC"/>
    <property type="match status" value="1"/>
</dbReference>
<keyword evidence="3" id="KW-0813">Transport</keyword>
<keyword evidence="5" id="KW-0812">Transmembrane</keyword>
<keyword evidence="10" id="KW-1185">Reference proteome</keyword>
<evidence type="ECO:0000256" key="7">
    <source>
        <dbReference type="ARBA" id="ARBA00023237"/>
    </source>
</evidence>
<gene>
    <name evidence="9" type="ORF">GV829_14225</name>
</gene>
<reference evidence="9 10" key="1">
    <citation type="submission" date="2020-01" db="EMBL/GenBank/DDBJ databases">
        <title>Sphingomonas sp. strain CSW-10.</title>
        <authorList>
            <person name="Chen W.-M."/>
        </authorList>
    </citation>
    <scope>NUCLEOTIDE SEQUENCE [LARGE SCALE GENOMIC DNA]</scope>
    <source>
        <strain evidence="9 10">CSW-10</strain>
    </source>
</reference>
<comment type="subcellular location">
    <subcellularLocation>
        <location evidence="1">Cell outer membrane</location>
    </subcellularLocation>
</comment>
<dbReference type="InterPro" id="IPR007730">
    <property type="entry name" value="SPOR-like_dom"/>
</dbReference>